<keyword evidence="2" id="KW-0472">Membrane</keyword>
<evidence type="ECO:0000256" key="2">
    <source>
        <dbReference type="SAM" id="Phobius"/>
    </source>
</evidence>
<dbReference type="InterPro" id="IPR011044">
    <property type="entry name" value="Quino_amine_DH_bsu"/>
</dbReference>
<proteinExistence type="predicted"/>
<dbReference type="InterPro" id="IPR011042">
    <property type="entry name" value="6-blade_b-propeller_TolB-like"/>
</dbReference>
<name>A0ABU2MTJ6_9ACTN</name>
<keyword evidence="4" id="KW-1185">Reference proteome</keyword>
<keyword evidence="2" id="KW-0812">Transmembrane</keyword>
<evidence type="ECO:0000313" key="3">
    <source>
        <dbReference type="EMBL" id="MDT0344959.1"/>
    </source>
</evidence>
<dbReference type="Gene3D" id="2.120.10.30">
    <property type="entry name" value="TolB, C-terminal domain"/>
    <property type="match status" value="1"/>
</dbReference>
<gene>
    <name evidence="3" type="ORF">RM590_20430</name>
</gene>
<accession>A0ABU2MTJ6</accession>
<dbReference type="Proteomes" id="UP001183246">
    <property type="component" value="Unassembled WGS sequence"/>
</dbReference>
<reference evidence="4" key="1">
    <citation type="submission" date="2023-07" db="EMBL/GenBank/DDBJ databases">
        <title>30 novel species of actinomycetes from the DSMZ collection.</title>
        <authorList>
            <person name="Nouioui I."/>
        </authorList>
    </citation>
    <scope>NUCLEOTIDE SEQUENCE [LARGE SCALE GENOMIC DNA]</scope>
    <source>
        <strain evidence="4">DSM 44938</strain>
    </source>
</reference>
<comment type="caution">
    <text evidence="3">The sequence shown here is derived from an EMBL/GenBank/DDBJ whole genome shotgun (WGS) entry which is preliminary data.</text>
</comment>
<dbReference type="SUPFAM" id="SSF50969">
    <property type="entry name" value="YVTN repeat-like/Quinoprotein amine dehydrogenase"/>
    <property type="match status" value="1"/>
</dbReference>
<evidence type="ECO:0000313" key="4">
    <source>
        <dbReference type="Proteomes" id="UP001183246"/>
    </source>
</evidence>
<keyword evidence="2" id="KW-1133">Transmembrane helix</keyword>
<evidence type="ECO:0000256" key="1">
    <source>
        <dbReference type="SAM" id="MobiDB-lite"/>
    </source>
</evidence>
<feature type="transmembrane region" description="Helical" evidence="2">
    <location>
        <begin position="38"/>
        <end position="58"/>
    </location>
</feature>
<sequence length="366" mass="39554">MSADVEEILRREFREVASGLRVPARPPMPQESVRSQRLWRPLLVAAVTLIVVGAVAVVSSYRDDGRPRPATSPTERPSVRPLTADAPTVPYVFDSRLYVGGEQLPGSWWTVNQAGGAWVAQRDDDTWWWGTGAEERAISGTVILQPRLSPDGKLLAVGTTTQNGGQVLLIDTQSGETVNTLQIDATGPDDPNALGVVAVTEDTKVFLESDSRRLMWLAAAGDETVDLDITAPDQWVRASTTAGLIVFDGAKDGERDASYLAEASDSGTLRRLRTLPGEDVEVSPSGTWLGYGGAWGGESQTVPEITAQTVDGSRQLTLRPPDNRQLLLMTWEDDDLLLAELHTDGSPTGLARCSIREDDCLVIDVP</sequence>
<protein>
    <submittedName>
        <fullName evidence="3">Uncharacterized protein</fullName>
    </submittedName>
</protein>
<feature type="region of interest" description="Disordered" evidence="1">
    <location>
        <begin position="62"/>
        <end position="83"/>
    </location>
</feature>
<dbReference type="EMBL" id="JAVREL010000012">
    <property type="protein sequence ID" value="MDT0344959.1"/>
    <property type="molecule type" value="Genomic_DNA"/>
</dbReference>
<dbReference type="RefSeq" id="WP_311706092.1">
    <property type="nucleotide sequence ID" value="NZ_JAVREL010000012.1"/>
</dbReference>
<organism evidence="3 4">
    <name type="scientific">Streptomyces litchfieldiae</name>
    <dbReference type="NCBI Taxonomy" id="3075543"/>
    <lineage>
        <taxon>Bacteria</taxon>
        <taxon>Bacillati</taxon>
        <taxon>Actinomycetota</taxon>
        <taxon>Actinomycetes</taxon>
        <taxon>Kitasatosporales</taxon>
        <taxon>Streptomycetaceae</taxon>
        <taxon>Streptomyces</taxon>
    </lineage>
</organism>